<dbReference type="OrthoDB" id="3830014at2759"/>
<dbReference type="AlphaFoldDB" id="A0A2A9PKY9"/>
<dbReference type="EMBL" id="LAZP02000058">
    <property type="protein sequence ID" value="PFH61701.1"/>
    <property type="molecule type" value="Genomic_DNA"/>
</dbReference>
<dbReference type="Pfam" id="PF07876">
    <property type="entry name" value="Dabb"/>
    <property type="match status" value="1"/>
</dbReference>
<evidence type="ECO:0000259" key="1">
    <source>
        <dbReference type="PROSITE" id="PS51502"/>
    </source>
</evidence>
<sequence>MADRIHRVTLFKLPKTEDQRKLMEQYKVLDATNSRNGKPYILSLVVGIAEEDPRRQGFTVVSKTEFASLDDMRYYDEECVAHKGLKAFVTKNLTVEGVMTTYFTPAVVGGASP</sequence>
<comment type="caution">
    <text evidence="2">The sequence shown here is derived from an EMBL/GenBank/DDBJ whole genome shotgun (WGS) entry which is preliminary data.</text>
</comment>
<evidence type="ECO:0000313" key="3">
    <source>
        <dbReference type="Proteomes" id="UP000037136"/>
    </source>
</evidence>
<accession>A0A2A9PKY9</accession>
<name>A0A2A9PKY9_OPHUN</name>
<proteinExistence type="predicted"/>
<organism evidence="2 3">
    <name type="scientific">Ophiocordyceps unilateralis</name>
    <name type="common">Zombie-ant fungus</name>
    <name type="synonym">Torrubia unilateralis</name>
    <dbReference type="NCBI Taxonomy" id="268505"/>
    <lineage>
        <taxon>Eukaryota</taxon>
        <taxon>Fungi</taxon>
        <taxon>Dikarya</taxon>
        <taxon>Ascomycota</taxon>
        <taxon>Pezizomycotina</taxon>
        <taxon>Sordariomycetes</taxon>
        <taxon>Hypocreomycetidae</taxon>
        <taxon>Hypocreales</taxon>
        <taxon>Ophiocordycipitaceae</taxon>
        <taxon>Ophiocordyceps</taxon>
    </lineage>
</organism>
<dbReference type="SMART" id="SM00886">
    <property type="entry name" value="Dabb"/>
    <property type="match status" value="1"/>
</dbReference>
<dbReference type="SUPFAM" id="SSF54909">
    <property type="entry name" value="Dimeric alpha+beta barrel"/>
    <property type="match status" value="1"/>
</dbReference>
<dbReference type="InterPro" id="IPR011008">
    <property type="entry name" value="Dimeric_a/b-barrel"/>
</dbReference>
<dbReference type="Gene3D" id="3.30.70.100">
    <property type="match status" value="1"/>
</dbReference>
<keyword evidence="3" id="KW-1185">Reference proteome</keyword>
<reference evidence="2 3" key="2">
    <citation type="journal article" date="2017" name="Sci. Rep.">
        <title>Ant-infecting Ophiocordyceps genomes reveal a high diversity of potential behavioral manipulation genes and a possible major role for enterotoxins.</title>
        <authorList>
            <person name="de Bekker C."/>
            <person name="Ohm R.A."/>
            <person name="Evans H.C."/>
            <person name="Brachmann A."/>
            <person name="Hughes D.P."/>
        </authorList>
    </citation>
    <scope>NUCLEOTIDE SEQUENCE [LARGE SCALE GENOMIC DNA]</scope>
    <source>
        <strain evidence="2 3">SC16a</strain>
    </source>
</reference>
<dbReference type="InterPro" id="IPR013097">
    <property type="entry name" value="Dabb"/>
</dbReference>
<protein>
    <recommendedName>
        <fullName evidence="1">Stress-response A/B barrel domain-containing protein</fullName>
    </recommendedName>
</protein>
<dbReference type="Proteomes" id="UP000037136">
    <property type="component" value="Unassembled WGS sequence"/>
</dbReference>
<evidence type="ECO:0000313" key="2">
    <source>
        <dbReference type="EMBL" id="PFH61701.1"/>
    </source>
</evidence>
<reference evidence="2 3" key="1">
    <citation type="journal article" date="2015" name="BMC Genomics">
        <title>Gene expression during zombie ant biting behavior reflects the complexity underlying fungal parasitic behavioral manipulation.</title>
        <authorList>
            <person name="de Bekker C."/>
            <person name="Ohm R.A."/>
            <person name="Loreto R.G."/>
            <person name="Sebastian A."/>
            <person name="Albert I."/>
            <person name="Merrow M."/>
            <person name="Brachmann A."/>
            <person name="Hughes D.P."/>
        </authorList>
    </citation>
    <scope>NUCLEOTIDE SEQUENCE [LARGE SCALE GENOMIC DNA]</scope>
    <source>
        <strain evidence="2 3">SC16a</strain>
    </source>
</reference>
<dbReference type="PROSITE" id="PS51502">
    <property type="entry name" value="S_R_A_B_BARREL"/>
    <property type="match status" value="1"/>
</dbReference>
<feature type="domain" description="Stress-response A/B barrel" evidence="1">
    <location>
        <begin position="5"/>
        <end position="103"/>
    </location>
</feature>
<gene>
    <name evidence="2" type="ORF">XA68_16501</name>
</gene>